<reference evidence="16" key="1">
    <citation type="journal article" date="2023" name="Mol. Biol. Evol.">
        <title>Third-Generation Sequencing Reveals the Adaptive Role of the Epigenome in Three Deep-Sea Polychaetes.</title>
        <authorList>
            <person name="Perez M."/>
            <person name="Aroh O."/>
            <person name="Sun Y."/>
            <person name="Lan Y."/>
            <person name="Juniper S.K."/>
            <person name="Young C.R."/>
            <person name="Angers B."/>
            <person name="Qian P.Y."/>
        </authorList>
    </citation>
    <scope>NUCLEOTIDE SEQUENCE</scope>
    <source>
        <strain evidence="16">R07B-5</strain>
    </source>
</reference>
<organism evidence="16 17">
    <name type="scientific">Ridgeia piscesae</name>
    <name type="common">Tubeworm</name>
    <dbReference type="NCBI Taxonomy" id="27915"/>
    <lineage>
        <taxon>Eukaryota</taxon>
        <taxon>Metazoa</taxon>
        <taxon>Spiralia</taxon>
        <taxon>Lophotrochozoa</taxon>
        <taxon>Annelida</taxon>
        <taxon>Polychaeta</taxon>
        <taxon>Sedentaria</taxon>
        <taxon>Canalipalpata</taxon>
        <taxon>Sabellida</taxon>
        <taxon>Siboglinidae</taxon>
        <taxon>Ridgeia</taxon>
    </lineage>
</organism>
<keyword evidence="6" id="KW-0949">S-adenosyl-L-methionine</keyword>
<evidence type="ECO:0000256" key="8">
    <source>
        <dbReference type="ARBA" id="ARBA00022946"/>
    </source>
</evidence>
<dbReference type="InterPro" id="IPR001737">
    <property type="entry name" value="KsgA/Erm"/>
</dbReference>
<evidence type="ECO:0000256" key="14">
    <source>
        <dbReference type="ARBA" id="ARBA00032796"/>
    </source>
</evidence>
<accession>A0AAD9P484</accession>
<proteinExistence type="predicted"/>
<evidence type="ECO:0000256" key="3">
    <source>
        <dbReference type="ARBA" id="ARBA00022552"/>
    </source>
</evidence>
<keyword evidence="17" id="KW-1185">Reference proteome</keyword>
<dbReference type="AlphaFoldDB" id="A0AAD9P484"/>
<keyword evidence="4" id="KW-0489">Methyltransferase</keyword>
<feature type="region of interest" description="Disordered" evidence="15">
    <location>
        <begin position="442"/>
        <end position="473"/>
    </location>
</feature>
<dbReference type="Proteomes" id="UP001209878">
    <property type="component" value="Unassembled WGS sequence"/>
</dbReference>
<keyword evidence="5" id="KW-0808">Transferase</keyword>
<keyword evidence="9" id="KW-0805">Transcription regulation</keyword>
<evidence type="ECO:0000256" key="6">
    <source>
        <dbReference type="ARBA" id="ARBA00022691"/>
    </source>
</evidence>
<evidence type="ECO:0000256" key="5">
    <source>
        <dbReference type="ARBA" id="ARBA00022679"/>
    </source>
</evidence>
<keyword evidence="10" id="KW-0496">Mitochondrion</keyword>
<evidence type="ECO:0000313" key="16">
    <source>
        <dbReference type="EMBL" id="KAK2187853.1"/>
    </source>
</evidence>
<comment type="subcellular location">
    <subcellularLocation>
        <location evidence="1">Mitochondrion</location>
    </subcellularLocation>
</comment>
<evidence type="ECO:0000256" key="1">
    <source>
        <dbReference type="ARBA" id="ARBA00004173"/>
    </source>
</evidence>
<dbReference type="GO" id="GO:0034246">
    <property type="term" value="F:mitochondrial transcription factor activity"/>
    <property type="evidence" value="ECO:0007669"/>
    <property type="project" value="TreeGrafter"/>
</dbReference>
<evidence type="ECO:0000256" key="11">
    <source>
        <dbReference type="ARBA" id="ARBA00023163"/>
    </source>
</evidence>
<evidence type="ECO:0000256" key="12">
    <source>
        <dbReference type="ARBA" id="ARBA00029708"/>
    </source>
</evidence>
<dbReference type="PANTHER" id="PTHR11727:SF13">
    <property type="entry name" value="DIMETHYLADENOSINE TRANSFERASE 2, MITOCHONDRIAL"/>
    <property type="match status" value="1"/>
</dbReference>
<evidence type="ECO:0000256" key="15">
    <source>
        <dbReference type="SAM" id="MobiDB-lite"/>
    </source>
</evidence>
<dbReference type="InterPro" id="IPR029063">
    <property type="entry name" value="SAM-dependent_MTases_sf"/>
</dbReference>
<keyword evidence="3" id="KW-0698">rRNA processing</keyword>
<evidence type="ECO:0000256" key="4">
    <source>
        <dbReference type="ARBA" id="ARBA00022603"/>
    </source>
</evidence>
<dbReference type="GO" id="GO:0005759">
    <property type="term" value="C:mitochondrial matrix"/>
    <property type="evidence" value="ECO:0007669"/>
    <property type="project" value="TreeGrafter"/>
</dbReference>
<evidence type="ECO:0000256" key="7">
    <source>
        <dbReference type="ARBA" id="ARBA00022884"/>
    </source>
</evidence>
<dbReference type="Gene3D" id="3.40.50.150">
    <property type="entry name" value="Vaccinia Virus protein VP39"/>
    <property type="match status" value="1"/>
</dbReference>
<dbReference type="GO" id="GO:0003723">
    <property type="term" value="F:RNA binding"/>
    <property type="evidence" value="ECO:0007669"/>
    <property type="project" value="UniProtKB-KW"/>
</dbReference>
<evidence type="ECO:0000256" key="13">
    <source>
        <dbReference type="ARBA" id="ARBA00031609"/>
    </source>
</evidence>
<feature type="compositionally biased region" description="Basic and acidic residues" evidence="15">
    <location>
        <begin position="452"/>
        <end position="473"/>
    </location>
</feature>
<evidence type="ECO:0000256" key="2">
    <source>
        <dbReference type="ARBA" id="ARBA00018369"/>
    </source>
</evidence>
<keyword evidence="11" id="KW-0804">Transcription</keyword>
<keyword evidence="8" id="KW-0809">Transit peptide</keyword>
<dbReference type="PROSITE" id="PS51257">
    <property type="entry name" value="PROKAR_LIPOPROTEIN"/>
    <property type="match status" value="1"/>
</dbReference>
<comment type="caution">
    <text evidence="16">The sequence shown here is derived from an EMBL/GenBank/DDBJ whole genome shotgun (WGS) entry which is preliminary data.</text>
</comment>
<evidence type="ECO:0000256" key="10">
    <source>
        <dbReference type="ARBA" id="ARBA00023128"/>
    </source>
</evidence>
<keyword evidence="7" id="KW-0694">RNA-binding</keyword>
<dbReference type="PANTHER" id="PTHR11727">
    <property type="entry name" value="DIMETHYLADENOSINE TRANSFERASE"/>
    <property type="match status" value="1"/>
</dbReference>
<dbReference type="EMBL" id="JAODUO010000153">
    <property type="protein sequence ID" value="KAK2187853.1"/>
    <property type="molecule type" value="Genomic_DNA"/>
</dbReference>
<sequence length="473" mass="54738">MDKTRIRSTLWTLMKHTCQMNFTVGSCHQTIRSLSAVHYCHGGNKHSSHLPTTQKQQCFVQPRATLLSNIHSHCRHWLQYRGCHTSVLHHQYYSTVFIDSVPRLHLHRRCYRSVTDQSRMKSPQSKQTNVLVDKDWAKKIVSVLKEHFDVSLPNTVIFDSNAGSGVLSSELLKQGAPRVVIWEGRDKFWDSLKRLEDTYGDRVLLQKKCFFRSKKYAQTVHQEVPGQPYRGVPVVSWHQDSPLTVVGCTNTLVMTTYIMSLTYSLVGRTGLSFYGRVQHFLLLTGMEVKLLSDLDACWSSMIMTRILFYKIFFDFEIISKVPVSAFSPPHVLCGWKKTEYDADHMYLTRLVLKKDVYETVCAQSDMMVFLNMLGELSKRKHERLIPLLDHWFPGFGLTLLQMGYTMMDRVKSVSIDDITRIHKVVLTCPSYSESGFRQAVKDHGFSQPEEEDHTHSLVHPEEVDEEFYHSDHL</sequence>
<name>A0AAD9P484_RIDPI</name>
<evidence type="ECO:0000256" key="9">
    <source>
        <dbReference type="ARBA" id="ARBA00023015"/>
    </source>
</evidence>
<gene>
    <name evidence="16" type="ORF">NP493_153g10017</name>
</gene>
<dbReference type="GO" id="GO:0006391">
    <property type="term" value="P:transcription initiation at mitochondrial promoter"/>
    <property type="evidence" value="ECO:0007669"/>
    <property type="project" value="TreeGrafter"/>
</dbReference>
<protein>
    <recommendedName>
        <fullName evidence="2">Dimethyladenosine transferase 2, mitochondrial</fullName>
    </recommendedName>
    <alternativeName>
        <fullName evidence="12">Mitochondrial 12S rRNA dimethylase 2</fullName>
    </alternativeName>
    <alternativeName>
        <fullName evidence="13">Mitochondrial transcription factor B2</fullName>
    </alternativeName>
    <alternativeName>
        <fullName evidence="14">S-adenosylmethionine-6-N', N'-adenosyl(rRNA) dimethyltransferase 2</fullName>
    </alternativeName>
</protein>
<evidence type="ECO:0000313" key="17">
    <source>
        <dbReference type="Proteomes" id="UP001209878"/>
    </source>
</evidence>
<dbReference type="SUPFAM" id="SSF53335">
    <property type="entry name" value="S-adenosyl-L-methionine-dependent methyltransferases"/>
    <property type="match status" value="1"/>
</dbReference>
<dbReference type="GO" id="GO:0000179">
    <property type="term" value="F:rRNA (adenine-N6,N6-)-dimethyltransferase activity"/>
    <property type="evidence" value="ECO:0007669"/>
    <property type="project" value="TreeGrafter"/>
</dbReference>